<feature type="region of interest" description="Disordered" evidence="1">
    <location>
        <begin position="541"/>
        <end position="580"/>
    </location>
</feature>
<reference evidence="2 3" key="1">
    <citation type="journal article" date="2013" name="Science">
        <title>Pandoraviruses: amoeba viruses with genomes up to 2.5 Mb reaching that of parasitic eukaryotes.</title>
        <authorList>
            <person name="Philippe N."/>
            <person name="Legendre M."/>
            <person name="Doutre G."/>
            <person name="Coute Y."/>
            <person name="Poirot O."/>
            <person name="Lescot M."/>
            <person name="Arslan D."/>
            <person name="Seltzer V."/>
            <person name="Bertaux L."/>
            <person name="Bruley C."/>
            <person name="Garin J."/>
            <person name="Claverie J.M."/>
            <person name="Abergel C."/>
        </authorList>
    </citation>
    <scope>NUCLEOTIDE SEQUENCE [LARGE SCALE GENOMIC DNA]</scope>
</reference>
<evidence type="ECO:0000313" key="2">
    <source>
        <dbReference type="EMBL" id="ATE82153.1"/>
    </source>
</evidence>
<dbReference type="GeneID" id="34568161"/>
<proteinExistence type="predicted"/>
<feature type="compositionally biased region" description="Basic residues" evidence="1">
    <location>
        <begin position="79"/>
        <end position="90"/>
    </location>
</feature>
<feature type="compositionally biased region" description="Polar residues" evidence="1">
    <location>
        <begin position="105"/>
        <end position="116"/>
    </location>
</feature>
<feature type="compositionally biased region" description="Acidic residues" evidence="1">
    <location>
        <begin position="541"/>
        <end position="562"/>
    </location>
</feature>
<sequence length="595" mass="65664">MQHHAATGSRSLPLGTGHVPSVAALPAGDDVSALHAAPPTRADRPPPLTARPPASVLSMFMVPEGTVSSPPVLRFVGSSHKRADARRRATARATRSEPMTPPAKSGSNAGGATTITTHVRVRARGKRARAAAPPLPAGAPPVLDYESPIHMFTLWYEHGDHGRDQSKSAHDAWHTMPTGHSNKREKWCRAYWERAYAREARDAYAKRSHFIVDADGRRVRIDMPAPHVTVTPTVEELAMTFYSDTRGDVVDPRDVVYGLWDQDLLDRWFHRSTRWCAPDADPALDAIVRRRWVMGNHARYLCAWARPDVGVNARRLVRPRGVARDSTAPVTDAAPLDAAGEDKAACATPIIMRSAEQRTTWHAAVTLCQNARYAAAIKTYEERLRERAAAAVSAFLDRMRVAGHGELIGMLEIEARIALYALGILNERTDGPRPKSPCVFGPGYCMTTRERLMSVVPPPPVRGPTTQPVARDPDARRAFEAIMGLNAKAGGDDALNAVPSTPDPLDEVRSQRRVAVDRGVRVKRLIRREWNRVERRDLLGDVEVDQDQEDDESDEDTDDAENAGEAGGGRSRRPKPDPFWSGIERRMRLLDLVDD</sequence>
<organism evidence="2 3">
    <name type="scientific">Pandoravirus salinus</name>
    <dbReference type="NCBI Taxonomy" id="1349410"/>
    <lineage>
        <taxon>Viruses</taxon>
        <taxon>Pandoravirus</taxon>
    </lineage>
</organism>
<dbReference type="RefSeq" id="YP_009429992.1">
    <property type="nucleotide sequence ID" value="NC_022098.1"/>
</dbReference>
<protein>
    <submittedName>
        <fullName evidence="2">Uncharacterized protein</fullName>
    </submittedName>
</protein>
<accession>A0A291ATF5</accession>
<keyword evidence="3" id="KW-1185">Reference proteome</keyword>
<evidence type="ECO:0000313" key="3">
    <source>
        <dbReference type="Proteomes" id="UP000204584"/>
    </source>
</evidence>
<name>A0A291ATF5_9VIRU</name>
<dbReference type="Proteomes" id="UP000204584">
    <property type="component" value="Segment"/>
</dbReference>
<feature type="region of interest" description="Disordered" evidence="1">
    <location>
        <begin position="78"/>
        <end position="116"/>
    </location>
</feature>
<dbReference type="KEGG" id="vg:34568161"/>
<evidence type="ECO:0000256" key="1">
    <source>
        <dbReference type="SAM" id="MobiDB-lite"/>
    </source>
</evidence>
<gene>
    <name evidence="2" type="ORF">psal_cds_280</name>
</gene>
<dbReference type="EMBL" id="KC977571">
    <property type="protein sequence ID" value="ATE82153.1"/>
    <property type="molecule type" value="Genomic_DNA"/>
</dbReference>
<feature type="region of interest" description="Disordered" evidence="1">
    <location>
        <begin position="1"/>
        <end position="24"/>
    </location>
</feature>